<organism evidence="1 2">
    <name type="scientific">Solanum tuberosum</name>
    <name type="common">Potato</name>
    <dbReference type="NCBI Taxonomy" id="4113"/>
    <lineage>
        <taxon>Eukaryota</taxon>
        <taxon>Viridiplantae</taxon>
        <taxon>Streptophyta</taxon>
        <taxon>Embryophyta</taxon>
        <taxon>Tracheophyta</taxon>
        <taxon>Spermatophyta</taxon>
        <taxon>Magnoliopsida</taxon>
        <taxon>eudicotyledons</taxon>
        <taxon>Gunneridae</taxon>
        <taxon>Pentapetalae</taxon>
        <taxon>asterids</taxon>
        <taxon>lamiids</taxon>
        <taxon>Solanales</taxon>
        <taxon>Solanaceae</taxon>
        <taxon>Solanoideae</taxon>
        <taxon>Solaneae</taxon>
        <taxon>Solanum</taxon>
    </lineage>
</organism>
<reference evidence="1 2" key="1">
    <citation type="journal article" date="2021" name="bioRxiv">
        <title>Chromosome-scale and haplotype-resolved genome assembly of a tetraploid potato cultivar.</title>
        <authorList>
            <person name="Sun H."/>
            <person name="Jiao W.-B."/>
            <person name="Krause K."/>
            <person name="Campoy J.A."/>
            <person name="Goel M."/>
            <person name="Folz-Donahue K."/>
            <person name="Kukat C."/>
            <person name="Huettel B."/>
            <person name="Schneeberger K."/>
        </authorList>
    </citation>
    <scope>NUCLEOTIDE SEQUENCE [LARGE SCALE GENOMIC DNA]</scope>
    <source>
        <strain evidence="1">SolTubOtavaFocal</strain>
        <tissue evidence="1">Leaves</tissue>
    </source>
</reference>
<dbReference type="Proteomes" id="UP000826656">
    <property type="component" value="Unassembled WGS sequence"/>
</dbReference>
<evidence type="ECO:0000313" key="1">
    <source>
        <dbReference type="EMBL" id="KAH0759119.1"/>
    </source>
</evidence>
<evidence type="ECO:0000313" key="2">
    <source>
        <dbReference type="Proteomes" id="UP000826656"/>
    </source>
</evidence>
<protein>
    <submittedName>
        <fullName evidence="1">Uncharacterized protein</fullName>
    </submittedName>
</protein>
<name>A0ABQ7V4V5_SOLTU</name>
<sequence>MKFTPDYISEGDKNNQILHRQSLLKISLRELDQLPNFEVTLYSFMIVEDQLTIIDGWLKELSHFIQCHDPKNQPRELNWVSTEQWLALYGYGLISQHVMIAEIQLKRIRLGKSWMDILAVIKL</sequence>
<dbReference type="EMBL" id="JAIVGD010000015">
    <property type="protein sequence ID" value="KAH0759119.1"/>
    <property type="molecule type" value="Genomic_DNA"/>
</dbReference>
<gene>
    <name evidence="1" type="ORF">KY290_022612</name>
</gene>
<keyword evidence="2" id="KW-1185">Reference proteome</keyword>
<accession>A0ABQ7V4V5</accession>
<proteinExistence type="predicted"/>
<comment type="caution">
    <text evidence="1">The sequence shown here is derived from an EMBL/GenBank/DDBJ whole genome shotgun (WGS) entry which is preliminary data.</text>
</comment>